<evidence type="ECO:0000313" key="7">
    <source>
        <dbReference type="EMBL" id="GHO44749.1"/>
    </source>
</evidence>
<comment type="caution">
    <text evidence="7">The sequence shown here is derived from an EMBL/GenBank/DDBJ whole genome shotgun (WGS) entry which is preliminary data.</text>
</comment>
<evidence type="ECO:0000256" key="5">
    <source>
        <dbReference type="SAM" id="Phobius"/>
    </source>
</evidence>
<dbReference type="EMBL" id="BNJF01000001">
    <property type="protein sequence ID" value="GHO44749.1"/>
    <property type="molecule type" value="Genomic_DNA"/>
</dbReference>
<dbReference type="Gene3D" id="1.20.1250.20">
    <property type="entry name" value="MFS general substrate transporter like domains"/>
    <property type="match status" value="1"/>
</dbReference>
<gene>
    <name evidence="7" type="ORF">KSX_29120</name>
</gene>
<feature type="transmembrane region" description="Helical" evidence="5">
    <location>
        <begin position="154"/>
        <end position="176"/>
    </location>
</feature>
<proteinExistence type="predicted"/>
<evidence type="ECO:0000259" key="6">
    <source>
        <dbReference type="PROSITE" id="PS50850"/>
    </source>
</evidence>
<dbReference type="AlphaFoldDB" id="A0A8J3I3F1"/>
<evidence type="ECO:0000256" key="1">
    <source>
        <dbReference type="ARBA" id="ARBA00004651"/>
    </source>
</evidence>
<feature type="transmembrane region" description="Helical" evidence="5">
    <location>
        <begin position="357"/>
        <end position="376"/>
    </location>
</feature>
<feature type="transmembrane region" description="Helical" evidence="5">
    <location>
        <begin position="266"/>
        <end position="286"/>
    </location>
</feature>
<keyword evidence="2 5" id="KW-0812">Transmembrane</keyword>
<keyword evidence="8" id="KW-1185">Reference proteome</keyword>
<dbReference type="RefSeq" id="WP_220194125.1">
    <property type="nucleotide sequence ID" value="NZ_BNJF01000001.1"/>
</dbReference>
<dbReference type="InterPro" id="IPR053160">
    <property type="entry name" value="MFS_DHA3_Transporter"/>
</dbReference>
<accession>A0A8J3I3F1</accession>
<comment type="subcellular location">
    <subcellularLocation>
        <location evidence="1">Cell membrane</location>
        <topology evidence="1">Multi-pass membrane protein</topology>
    </subcellularLocation>
</comment>
<dbReference type="GO" id="GO:0022857">
    <property type="term" value="F:transmembrane transporter activity"/>
    <property type="evidence" value="ECO:0007669"/>
    <property type="project" value="InterPro"/>
</dbReference>
<dbReference type="InterPro" id="IPR036259">
    <property type="entry name" value="MFS_trans_sf"/>
</dbReference>
<dbReference type="InterPro" id="IPR011701">
    <property type="entry name" value="MFS"/>
</dbReference>
<feature type="transmembrane region" description="Helical" evidence="5">
    <location>
        <begin position="182"/>
        <end position="202"/>
    </location>
</feature>
<feature type="domain" description="Major facilitator superfamily (MFS) profile" evidence="6">
    <location>
        <begin position="1"/>
        <end position="413"/>
    </location>
</feature>
<evidence type="ECO:0000256" key="2">
    <source>
        <dbReference type="ARBA" id="ARBA00022692"/>
    </source>
</evidence>
<keyword evidence="3 5" id="KW-1133">Transmembrane helix</keyword>
<protein>
    <recommendedName>
        <fullName evidence="6">Major facilitator superfamily (MFS) profile domain-containing protein</fullName>
    </recommendedName>
</protein>
<keyword evidence="4 5" id="KW-0472">Membrane</keyword>
<dbReference type="InterPro" id="IPR020846">
    <property type="entry name" value="MFS_dom"/>
</dbReference>
<dbReference type="Pfam" id="PF07690">
    <property type="entry name" value="MFS_1"/>
    <property type="match status" value="1"/>
</dbReference>
<feature type="transmembrane region" description="Helical" evidence="5">
    <location>
        <begin position="30"/>
        <end position="51"/>
    </location>
</feature>
<feature type="transmembrane region" description="Helical" evidence="5">
    <location>
        <begin position="323"/>
        <end position="345"/>
    </location>
</feature>
<dbReference type="SUPFAM" id="SSF103473">
    <property type="entry name" value="MFS general substrate transporter"/>
    <property type="match status" value="1"/>
</dbReference>
<organism evidence="7 8">
    <name type="scientific">Ktedonospora formicarum</name>
    <dbReference type="NCBI Taxonomy" id="2778364"/>
    <lineage>
        <taxon>Bacteria</taxon>
        <taxon>Bacillati</taxon>
        <taxon>Chloroflexota</taxon>
        <taxon>Ktedonobacteria</taxon>
        <taxon>Ktedonobacterales</taxon>
        <taxon>Ktedonobacteraceae</taxon>
        <taxon>Ktedonospora</taxon>
    </lineage>
</organism>
<evidence type="ECO:0000313" key="8">
    <source>
        <dbReference type="Proteomes" id="UP000612362"/>
    </source>
</evidence>
<feature type="transmembrane region" description="Helical" evidence="5">
    <location>
        <begin position="233"/>
        <end position="254"/>
    </location>
</feature>
<sequence length="415" mass="45455">MNDSLLEPSMTNQPASGDIARPWKRWLAAYFGYTATSRVLLTSAIWMIYLASRGYSPFVLGLFEMTFHIAKFVAEVPTGIFADMLGRRKSLILYCLLGAVDSLLFLTPSVPMMLLSFTLSGIAYAFLGGANDALLWTITGYANSDNHARLYSKFMSWTLMISLVSEMLGSTLGGYLGDIMQTLPFIGSALISLLSIIPLCLLPEGIEAQKSEKRVNALAHVGEGWRAVWRSPALLGLILISGLTESCGTTIYFFVQLQLHDQGFTLSAIGLILALGGLTQFLYTALSPILIRRVPERWLIALGVLAQVVGLLLMMLPQIYLSLFGYLVLFQAAIAVLYPAISTYVNQRSPEVQRATVLSFQTGLFSLAMIVLFPLFGLGITHSSYSTVYGWTVFALVLGSLTAVLLVVIRQRRAS</sequence>
<feature type="transmembrane region" description="Helical" evidence="5">
    <location>
        <begin position="122"/>
        <end position="142"/>
    </location>
</feature>
<feature type="transmembrane region" description="Helical" evidence="5">
    <location>
        <begin position="91"/>
        <end position="110"/>
    </location>
</feature>
<feature type="transmembrane region" description="Helical" evidence="5">
    <location>
        <begin position="388"/>
        <end position="409"/>
    </location>
</feature>
<dbReference type="GO" id="GO:0005886">
    <property type="term" value="C:plasma membrane"/>
    <property type="evidence" value="ECO:0007669"/>
    <property type="project" value="UniProtKB-SubCell"/>
</dbReference>
<evidence type="ECO:0000256" key="3">
    <source>
        <dbReference type="ARBA" id="ARBA00022989"/>
    </source>
</evidence>
<dbReference type="PANTHER" id="PTHR23530">
    <property type="entry name" value="TRANSPORT PROTEIN-RELATED"/>
    <property type="match status" value="1"/>
</dbReference>
<feature type="transmembrane region" description="Helical" evidence="5">
    <location>
        <begin position="298"/>
        <end position="317"/>
    </location>
</feature>
<dbReference type="PANTHER" id="PTHR23530:SF1">
    <property type="entry name" value="PERMEASE, MAJOR FACILITATOR SUPERFAMILY-RELATED"/>
    <property type="match status" value="1"/>
</dbReference>
<dbReference type="PROSITE" id="PS50850">
    <property type="entry name" value="MFS"/>
    <property type="match status" value="1"/>
</dbReference>
<dbReference type="Proteomes" id="UP000612362">
    <property type="component" value="Unassembled WGS sequence"/>
</dbReference>
<reference evidence="7" key="1">
    <citation type="submission" date="2020-10" db="EMBL/GenBank/DDBJ databases">
        <title>Taxonomic study of unclassified bacteria belonging to the class Ktedonobacteria.</title>
        <authorList>
            <person name="Yabe S."/>
            <person name="Wang C.M."/>
            <person name="Zheng Y."/>
            <person name="Sakai Y."/>
            <person name="Cavaletti L."/>
            <person name="Monciardini P."/>
            <person name="Donadio S."/>
        </authorList>
    </citation>
    <scope>NUCLEOTIDE SEQUENCE</scope>
    <source>
        <strain evidence="7">SOSP1-1</strain>
    </source>
</reference>
<evidence type="ECO:0000256" key="4">
    <source>
        <dbReference type="ARBA" id="ARBA00023136"/>
    </source>
</evidence>
<name>A0A8J3I3F1_9CHLR</name>